<dbReference type="RefSeq" id="WP_344726174.1">
    <property type="nucleotide sequence ID" value="NZ_BAABBI010000001.1"/>
</dbReference>
<sequence length="414" mass="47586">MTAIKTPQPKVPKLRFPEFKDEWKYSKIEDLFQFKNGLNKEKEFFGKGTPIINFMDVYRLSSIKKQNIVGLVELEKAEKDRYSAKIGDVFFTRTSETIDDIGMTATLVEEIKDCVFSGFVLRARPYDKSFVPEFTSYLFSIASIRKEIVTKSSMTTRALTSGTLLNKVNFFYPQKLNEQQKIANFLSVIDAKIQALQQKETLLKDYKKGVVQQIFSRTIRFKDTNGASFPDWEKTKLGKLLKQKSIRKGDSDINLILSVSNTKGFIPQSVQFDNHRVASKDVSNYKVVEKYDYAYNPSRINVGSIAVLRDYEQGIVSPMYIIFELKKGLNIEFFDNLITTHLFKHLIKVGCSGSVRDSLNFNDLADFKVEIPCLEEQKLIAQFLTNLDAKIVQINTQKTNTEQFKKALLQQMFV</sequence>
<comment type="caution">
    <text evidence="5">The sequence shown here is derived from an EMBL/GenBank/DDBJ whole genome shotgun (WGS) entry which is preliminary data.</text>
</comment>
<dbReference type="Gene3D" id="3.90.220.20">
    <property type="entry name" value="DNA methylase specificity domains"/>
    <property type="match status" value="2"/>
</dbReference>
<dbReference type="SUPFAM" id="SSF116734">
    <property type="entry name" value="DNA methylase specificity domain"/>
    <property type="match status" value="2"/>
</dbReference>
<comment type="similarity">
    <text evidence="1">Belongs to the type-I restriction system S methylase family.</text>
</comment>
<dbReference type="InterPro" id="IPR000055">
    <property type="entry name" value="Restrct_endonuc_typeI_TRD"/>
</dbReference>
<feature type="domain" description="Type I restriction modification DNA specificity" evidence="4">
    <location>
        <begin position="232"/>
        <end position="400"/>
    </location>
</feature>
<keyword evidence="5" id="KW-0255">Endonuclease</keyword>
<dbReference type="PANTHER" id="PTHR30408:SF13">
    <property type="entry name" value="TYPE I RESTRICTION ENZYME HINDI SPECIFICITY SUBUNIT"/>
    <property type="match status" value="1"/>
</dbReference>
<protein>
    <submittedName>
        <fullName evidence="5">Restriction endonuclease subunit S</fullName>
    </submittedName>
</protein>
<accession>A0ABP7GXU2</accession>
<dbReference type="InterPro" id="IPR044946">
    <property type="entry name" value="Restrct_endonuc_typeI_TRD_sf"/>
</dbReference>
<organism evidence="5 6">
    <name type="scientific">Corallibacter vietnamensis</name>
    <dbReference type="NCBI Taxonomy" id="904130"/>
    <lineage>
        <taxon>Bacteria</taxon>
        <taxon>Pseudomonadati</taxon>
        <taxon>Bacteroidota</taxon>
        <taxon>Flavobacteriia</taxon>
        <taxon>Flavobacteriales</taxon>
        <taxon>Flavobacteriaceae</taxon>
        <taxon>Corallibacter</taxon>
    </lineage>
</organism>
<dbReference type="EMBL" id="BAABBI010000001">
    <property type="protein sequence ID" value="GAA3773630.1"/>
    <property type="molecule type" value="Genomic_DNA"/>
</dbReference>
<dbReference type="Pfam" id="PF01420">
    <property type="entry name" value="Methylase_S"/>
    <property type="match status" value="2"/>
</dbReference>
<evidence type="ECO:0000256" key="2">
    <source>
        <dbReference type="ARBA" id="ARBA00022747"/>
    </source>
</evidence>
<keyword evidence="3" id="KW-0238">DNA-binding</keyword>
<evidence type="ECO:0000256" key="1">
    <source>
        <dbReference type="ARBA" id="ARBA00010923"/>
    </source>
</evidence>
<evidence type="ECO:0000313" key="6">
    <source>
        <dbReference type="Proteomes" id="UP001501456"/>
    </source>
</evidence>
<gene>
    <name evidence="5" type="ORF">GCM10022271_02130</name>
</gene>
<keyword evidence="5" id="KW-0540">Nuclease</keyword>
<evidence type="ECO:0000256" key="3">
    <source>
        <dbReference type="ARBA" id="ARBA00023125"/>
    </source>
</evidence>
<dbReference type="PANTHER" id="PTHR30408">
    <property type="entry name" value="TYPE-1 RESTRICTION ENZYME ECOKI SPECIFICITY PROTEIN"/>
    <property type="match status" value="1"/>
</dbReference>
<feature type="domain" description="Type I restriction modification DNA specificity" evidence="4">
    <location>
        <begin position="21"/>
        <end position="201"/>
    </location>
</feature>
<dbReference type="Proteomes" id="UP001501456">
    <property type="component" value="Unassembled WGS sequence"/>
</dbReference>
<name>A0ABP7GXU2_9FLAO</name>
<evidence type="ECO:0000313" key="5">
    <source>
        <dbReference type="EMBL" id="GAA3773630.1"/>
    </source>
</evidence>
<evidence type="ECO:0000259" key="4">
    <source>
        <dbReference type="Pfam" id="PF01420"/>
    </source>
</evidence>
<dbReference type="InterPro" id="IPR052021">
    <property type="entry name" value="Type-I_RS_S_subunit"/>
</dbReference>
<proteinExistence type="inferred from homology"/>
<reference evidence="6" key="1">
    <citation type="journal article" date="2019" name="Int. J. Syst. Evol. Microbiol.">
        <title>The Global Catalogue of Microorganisms (GCM) 10K type strain sequencing project: providing services to taxonomists for standard genome sequencing and annotation.</title>
        <authorList>
            <consortium name="The Broad Institute Genomics Platform"/>
            <consortium name="The Broad Institute Genome Sequencing Center for Infectious Disease"/>
            <person name="Wu L."/>
            <person name="Ma J."/>
        </authorList>
    </citation>
    <scope>NUCLEOTIDE SEQUENCE [LARGE SCALE GENOMIC DNA]</scope>
    <source>
        <strain evidence="6">JCM 17525</strain>
    </source>
</reference>
<keyword evidence="2" id="KW-0680">Restriction system</keyword>
<dbReference type="GO" id="GO:0004519">
    <property type="term" value="F:endonuclease activity"/>
    <property type="evidence" value="ECO:0007669"/>
    <property type="project" value="UniProtKB-KW"/>
</dbReference>
<keyword evidence="6" id="KW-1185">Reference proteome</keyword>
<keyword evidence="5" id="KW-0378">Hydrolase</keyword>